<dbReference type="GeneTree" id="ENSGT00940000170471"/>
<evidence type="ECO:0000313" key="2">
    <source>
        <dbReference type="Ensembl" id="ENSPANP00000053885.1"/>
    </source>
</evidence>
<dbReference type="Proteomes" id="UP000028761">
    <property type="component" value="Chromosome 5"/>
</dbReference>
<name>A0A8I5N4H1_PAPAN</name>
<dbReference type="AlphaFoldDB" id="A0A8I5N4H1"/>
<sequence>MSASIKYVVLTQMLFASHDLSKLFFSSLFFSSVFFLSFFWGGQSFILVAQASVQWHDLSSPQPPPPGLKRFSCLSLPSSWHYRHVPPCQANFVFLVEMGFLYVGQAGLKLRPQVIRPPGPPKVLGLVSIS</sequence>
<keyword evidence="1" id="KW-0812">Transmembrane</keyword>
<keyword evidence="1" id="KW-1133">Transmembrane helix</keyword>
<dbReference type="Ensembl" id="ENSPANT00000083829.1">
    <property type="protein sequence ID" value="ENSPANP00000053885.1"/>
    <property type="gene ID" value="ENSPANG00000043119.1"/>
</dbReference>
<organism evidence="2 3">
    <name type="scientific">Papio anubis</name>
    <name type="common">Olive baboon</name>
    <dbReference type="NCBI Taxonomy" id="9555"/>
    <lineage>
        <taxon>Eukaryota</taxon>
        <taxon>Metazoa</taxon>
        <taxon>Chordata</taxon>
        <taxon>Craniata</taxon>
        <taxon>Vertebrata</taxon>
        <taxon>Euteleostomi</taxon>
        <taxon>Mammalia</taxon>
        <taxon>Eutheria</taxon>
        <taxon>Euarchontoglires</taxon>
        <taxon>Primates</taxon>
        <taxon>Haplorrhini</taxon>
        <taxon>Catarrhini</taxon>
        <taxon>Cercopithecidae</taxon>
        <taxon>Cercopithecinae</taxon>
        <taxon>Papio</taxon>
    </lineage>
</organism>
<proteinExistence type="predicted"/>
<reference evidence="2 3" key="1">
    <citation type="submission" date="2012-03" db="EMBL/GenBank/DDBJ databases">
        <title>Whole Genome Assembly of Papio anubis.</title>
        <authorList>
            <person name="Liu Y.L."/>
            <person name="Abraham K.A."/>
            <person name="Akbar H.A."/>
            <person name="Ali S.A."/>
            <person name="Anosike U.A."/>
            <person name="Aqrawi P.A."/>
            <person name="Arias F.A."/>
            <person name="Attaway T.A."/>
            <person name="Awwad R.A."/>
            <person name="Babu C.B."/>
            <person name="Bandaranaike D.B."/>
            <person name="Battles P.B."/>
            <person name="Bell A.B."/>
            <person name="Beltran B.B."/>
            <person name="Berhane-Mersha D.B."/>
            <person name="Bess C.B."/>
            <person name="Bickham C.B."/>
            <person name="Bolden T.B."/>
            <person name="Carter K.C."/>
            <person name="Chau D.C."/>
            <person name="Chavez A.C."/>
            <person name="Clerc-Blankenburg K.C."/>
            <person name="Coyle M.C."/>
            <person name="Dao M.D."/>
            <person name="Davila M.L.D."/>
            <person name="Davy-Carroll L.D."/>
            <person name="Denson S.D."/>
            <person name="Dinh H.D."/>
            <person name="Fernandez S.F."/>
            <person name="Fernando P.F."/>
            <person name="Forbes L.F."/>
            <person name="Francis C.F."/>
            <person name="Francisco L.F."/>
            <person name="Fu Q.F."/>
            <person name="Garcia-Iii R.G."/>
            <person name="Garrett T.G."/>
            <person name="Gross S.G."/>
            <person name="Gubbala S.G."/>
            <person name="Hirani K.H."/>
            <person name="Hogues M.H."/>
            <person name="Hollins B.H."/>
            <person name="Jackson L.J."/>
            <person name="Javaid M.J."/>
            <person name="Jhangiani S.J."/>
            <person name="Johnson A.J."/>
            <person name="Johnson B.J."/>
            <person name="Jones J.J."/>
            <person name="Joshi V.J."/>
            <person name="Kalu J.K."/>
            <person name="Khan N.K."/>
            <person name="Korchina V.K."/>
            <person name="Kovar C.K."/>
            <person name="Lago L.L."/>
            <person name="Lara F.L."/>
            <person name="Le T.-K.L."/>
            <person name="Lee S.L."/>
            <person name="Legall-Iii F.L."/>
            <person name="Lemon S.L."/>
            <person name="Liu J.L."/>
            <person name="Liu Y.-S.L."/>
            <person name="Liyanage D.L."/>
            <person name="Lopez J.L."/>
            <person name="Lorensuhewa L.L."/>
            <person name="Mata R.M."/>
            <person name="Mathew T.M."/>
            <person name="Mercado C.M."/>
            <person name="Mercado I.M."/>
            <person name="Morales K.M."/>
            <person name="Morgan M.M."/>
            <person name="Munidasa M.M."/>
            <person name="Ngo D.N."/>
            <person name="Nguyen L.N."/>
            <person name="Nguyen T.N."/>
            <person name="Nguyen N.N."/>
            <person name="Obregon M.O."/>
            <person name="Okwuonu G.O."/>
            <person name="Ongeri F.O."/>
            <person name="Onwere C.O."/>
            <person name="Osifeso I.O."/>
            <person name="Parra A.P."/>
            <person name="Patil S.P."/>
            <person name="Perez A.P."/>
            <person name="Perez Y.P."/>
            <person name="Pham C.P."/>
            <person name="Pu L.-L.P."/>
            <person name="Puazo M.P."/>
            <person name="Quiroz J.Q."/>
            <person name="Rouhana J.R."/>
            <person name="Ruiz M.R."/>
            <person name="Ruiz S.-J.R."/>
            <person name="Saada N.S."/>
            <person name="Santibanez J.S."/>
            <person name="Scheel M.S."/>
            <person name="Schneider B.S."/>
            <person name="Simmons D.S."/>
            <person name="Sisson I.S."/>
            <person name="Tang L.-Y.T."/>
            <person name="Thornton R.T."/>
            <person name="Tisius J.T."/>
            <person name="Toledanes G.T."/>
            <person name="Trejos Z.T."/>
            <person name="Usmani K.U."/>
            <person name="Varghese R.V."/>
            <person name="Vattathil S.V."/>
            <person name="Vee V.V."/>
            <person name="Walker D.W."/>
            <person name="Weissenberger G.W."/>
            <person name="White C.W."/>
            <person name="Williams A.W."/>
            <person name="Woodworth J.W."/>
            <person name="Wright R.W."/>
            <person name="Zhu Y.Z."/>
            <person name="Han Y.H."/>
            <person name="Newsham I.N."/>
            <person name="Nazareth L.N."/>
            <person name="Worley K.W."/>
            <person name="Muzny D.M."/>
            <person name="Rogers J.R."/>
            <person name="Gibbs R.G."/>
        </authorList>
    </citation>
    <scope>NUCLEOTIDE SEQUENCE [LARGE SCALE GENOMIC DNA]</scope>
</reference>
<reference evidence="2" key="2">
    <citation type="submission" date="2025-08" db="UniProtKB">
        <authorList>
            <consortium name="Ensembl"/>
        </authorList>
    </citation>
    <scope>IDENTIFICATION</scope>
</reference>
<accession>A0A8I5N4H1</accession>
<keyword evidence="3" id="KW-1185">Reference proteome</keyword>
<protein>
    <submittedName>
        <fullName evidence="2">Uncharacterized protein</fullName>
    </submittedName>
</protein>
<feature type="transmembrane region" description="Helical" evidence="1">
    <location>
        <begin position="20"/>
        <end position="40"/>
    </location>
</feature>
<reference evidence="2" key="3">
    <citation type="submission" date="2025-09" db="UniProtKB">
        <authorList>
            <consortium name="Ensembl"/>
        </authorList>
    </citation>
    <scope>IDENTIFICATION</scope>
</reference>
<evidence type="ECO:0000256" key="1">
    <source>
        <dbReference type="SAM" id="Phobius"/>
    </source>
</evidence>
<dbReference type="PANTHER" id="PTHR46254">
    <property type="entry name" value="PROTEIN GVQW1-RELATED"/>
    <property type="match status" value="1"/>
</dbReference>
<keyword evidence="1" id="KW-0472">Membrane</keyword>
<dbReference type="PANTHER" id="PTHR46254:SF3">
    <property type="entry name" value="SECRETED PROTEIN"/>
    <property type="match status" value="1"/>
</dbReference>
<evidence type="ECO:0000313" key="3">
    <source>
        <dbReference type="Proteomes" id="UP000028761"/>
    </source>
</evidence>